<dbReference type="Pfam" id="PF07690">
    <property type="entry name" value="MFS_1"/>
    <property type="match status" value="1"/>
</dbReference>
<dbReference type="InterPro" id="IPR011701">
    <property type="entry name" value="MFS"/>
</dbReference>
<dbReference type="EMBL" id="JACGDG010000045">
    <property type="protein sequence ID" value="MBA6119330.1"/>
    <property type="molecule type" value="Genomic_DNA"/>
</dbReference>
<protein>
    <submittedName>
        <fullName evidence="6">MFS transporter</fullName>
    </submittedName>
</protein>
<sequence>MIGTRMHRQVFLLACAQALFQTVSVAVMTVGGLAGTLIADRADLGTVPIASMFMGTAVAMFPASSWMARRGRRAGFLLGALLGVLGSLIAAYGVWKASLAVMAVGTFLIGSYQSFAQFYRFAASEVADDAFRPKAISLVLAGGVIAALLGPTVGRIGGPLLPTLYVGSFLILAVVSATAAVVLLSLRMPNVQADHADPRLGRHWWKVVSQPVYLVALFGAATGYGVMILAMTATPLAMLHHHHNLSTASTVIQLHVLGMFLPSFFTGTLIARLGVLKVMLAGVVTLMAHVLMTWTGTSFQSFATSLVLLGVGWNFLYIGGTTLLTSSYTSAEKSRAQAINDMVIFAVGLSCSFGAASLLQKLDWQMLNTLLLPWLASAALAILWFGWNKGRSSFSASGSIQR</sequence>
<accession>A0A7W2L6G3</accession>
<keyword evidence="2 4" id="KW-1133">Transmembrane helix</keyword>
<feature type="transmembrane region" description="Helical" evidence="4">
    <location>
        <begin position="165"/>
        <end position="186"/>
    </location>
</feature>
<proteinExistence type="predicted"/>
<evidence type="ECO:0000256" key="2">
    <source>
        <dbReference type="ARBA" id="ARBA00022989"/>
    </source>
</evidence>
<dbReference type="PROSITE" id="PS50850">
    <property type="entry name" value="MFS"/>
    <property type="match status" value="1"/>
</dbReference>
<dbReference type="SUPFAM" id="SSF103473">
    <property type="entry name" value="MFS general substrate transporter"/>
    <property type="match status" value="1"/>
</dbReference>
<evidence type="ECO:0000313" key="6">
    <source>
        <dbReference type="EMBL" id="MBA6119330.1"/>
    </source>
</evidence>
<dbReference type="InterPro" id="IPR036259">
    <property type="entry name" value="MFS_trans_sf"/>
</dbReference>
<feature type="transmembrane region" description="Helical" evidence="4">
    <location>
        <begin position="101"/>
        <end position="123"/>
    </location>
</feature>
<feature type="transmembrane region" description="Helical" evidence="4">
    <location>
        <begin position="207"/>
        <end position="231"/>
    </location>
</feature>
<feature type="transmembrane region" description="Helical" evidence="4">
    <location>
        <begin position="278"/>
        <end position="296"/>
    </location>
</feature>
<evidence type="ECO:0000256" key="3">
    <source>
        <dbReference type="ARBA" id="ARBA00023136"/>
    </source>
</evidence>
<keyword evidence="1 4" id="KW-0812">Transmembrane</keyword>
<dbReference type="PANTHER" id="PTHR23534:SF1">
    <property type="entry name" value="MAJOR FACILITATOR SUPERFAMILY PROTEIN"/>
    <property type="match status" value="1"/>
</dbReference>
<dbReference type="GO" id="GO:0022857">
    <property type="term" value="F:transmembrane transporter activity"/>
    <property type="evidence" value="ECO:0007669"/>
    <property type="project" value="InterPro"/>
</dbReference>
<feature type="transmembrane region" description="Helical" evidence="4">
    <location>
        <begin position="135"/>
        <end position="153"/>
    </location>
</feature>
<feature type="transmembrane region" description="Helical" evidence="4">
    <location>
        <begin position="371"/>
        <end position="387"/>
    </location>
</feature>
<evidence type="ECO:0000313" key="7">
    <source>
        <dbReference type="Proteomes" id="UP000553948"/>
    </source>
</evidence>
<evidence type="ECO:0000256" key="4">
    <source>
        <dbReference type="SAM" id="Phobius"/>
    </source>
</evidence>
<dbReference type="Proteomes" id="UP000553948">
    <property type="component" value="Unassembled WGS sequence"/>
</dbReference>
<dbReference type="PANTHER" id="PTHR23534">
    <property type="entry name" value="MFS PERMEASE"/>
    <property type="match status" value="1"/>
</dbReference>
<dbReference type="AlphaFoldDB" id="A0A7W2L6G3"/>
<dbReference type="InterPro" id="IPR020846">
    <property type="entry name" value="MFS_dom"/>
</dbReference>
<feature type="transmembrane region" description="Helical" evidence="4">
    <location>
        <begin position="49"/>
        <end position="68"/>
    </location>
</feature>
<organism evidence="6 7">
    <name type="scientific">Pseudomonas putida</name>
    <name type="common">Arthrobacter siderocapsulatus</name>
    <dbReference type="NCBI Taxonomy" id="303"/>
    <lineage>
        <taxon>Bacteria</taxon>
        <taxon>Pseudomonadati</taxon>
        <taxon>Pseudomonadota</taxon>
        <taxon>Gammaproteobacteria</taxon>
        <taxon>Pseudomonadales</taxon>
        <taxon>Pseudomonadaceae</taxon>
        <taxon>Pseudomonas</taxon>
    </lineage>
</organism>
<dbReference type="RefSeq" id="WP_176514012.1">
    <property type="nucleotide sequence ID" value="NZ_CP060529.1"/>
</dbReference>
<feature type="transmembrane region" description="Helical" evidence="4">
    <location>
        <begin position="75"/>
        <end position="95"/>
    </location>
</feature>
<comment type="caution">
    <text evidence="6">The sequence shown here is derived from an EMBL/GenBank/DDBJ whole genome shotgun (WGS) entry which is preliminary data.</text>
</comment>
<dbReference type="Gene3D" id="1.20.1250.20">
    <property type="entry name" value="MFS general substrate transporter like domains"/>
    <property type="match status" value="1"/>
</dbReference>
<gene>
    <name evidence="6" type="ORF">H4C47_26900</name>
</gene>
<evidence type="ECO:0000259" key="5">
    <source>
        <dbReference type="PROSITE" id="PS50850"/>
    </source>
</evidence>
<feature type="domain" description="Major facilitator superfamily (MFS) profile" evidence="5">
    <location>
        <begin position="211"/>
        <end position="402"/>
    </location>
</feature>
<reference evidence="6 7" key="1">
    <citation type="submission" date="2020-07" db="EMBL/GenBank/DDBJ databases">
        <title>Diversity of carbapenemase encoding genes among Pseudomonas putida group clinical isolates in a tertiary Brazilian hospital.</title>
        <authorList>
            <person name="Alberto-Lei F."/>
            <person name="Nodari C.S."/>
            <person name="Streling A.P."/>
            <person name="Paulino J.T."/>
            <person name="Bessa-Neto F.O."/>
            <person name="Cayo R."/>
            <person name="Gales A.C."/>
        </authorList>
    </citation>
    <scope>NUCLEOTIDE SEQUENCE [LARGE SCALE GENOMIC DNA]</scope>
    <source>
        <strain evidence="6 7">12464</strain>
    </source>
</reference>
<keyword evidence="3 4" id="KW-0472">Membrane</keyword>
<feature type="transmembrane region" description="Helical" evidence="4">
    <location>
        <begin position="338"/>
        <end position="359"/>
    </location>
</feature>
<evidence type="ECO:0000256" key="1">
    <source>
        <dbReference type="ARBA" id="ARBA00022692"/>
    </source>
</evidence>
<feature type="transmembrane region" description="Helical" evidence="4">
    <location>
        <begin position="302"/>
        <end position="326"/>
    </location>
</feature>
<name>A0A7W2L6G3_PSEPU</name>
<feature type="transmembrane region" description="Helical" evidence="4">
    <location>
        <begin position="251"/>
        <end position="271"/>
    </location>
</feature>